<dbReference type="PANTHER" id="PTHR43364:SF7">
    <property type="entry name" value="NADP-DEPENDENT OXIDOREDUCTASE DOMAIN-CONTAINING PROTEIN-RELATED"/>
    <property type="match status" value="1"/>
</dbReference>
<dbReference type="InterPro" id="IPR050523">
    <property type="entry name" value="AKR_Detox_Biosynth"/>
</dbReference>
<dbReference type="PANTHER" id="PTHR43364">
    <property type="entry name" value="NADH-SPECIFIC METHYLGLYOXAL REDUCTASE-RELATED"/>
    <property type="match status" value="1"/>
</dbReference>
<dbReference type="Gene3D" id="3.20.20.100">
    <property type="entry name" value="NADP-dependent oxidoreductase domain"/>
    <property type="match status" value="1"/>
</dbReference>
<dbReference type="InterPro" id="IPR036812">
    <property type="entry name" value="NAD(P)_OxRdtase_dom_sf"/>
</dbReference>
<feature type="domain" description="NADP-dependent oxidoreductase" evidence="3">
    <location>
        <begin position="26"/>
        <end position="345"/>
    </location>
</feature>
<proteinExistence type="inferred from homology"/>
<gene>
    <name evidence="4" type="ORF">C8F04DRAFT_1291254</name>
</gene>
<evidence type="ECO:0000256" key="2">
    <source>
        <dbReference type="ARBA" id="ARBA00038157"/>
    </source>
</evidence>
<dbReference type="EMBL" id="JARJCM010000113">
    <property type="protein sequence ID" value="KAJ7028306.1"/>
    <property type="molecule type" value="Genomic_DNA"/>
</dbReference>
<accession>A0AAD6SHW0</accession>
<evidence type="ECO:0000256" key="1">
    <source>
        <dbReference type="ARBA" id="ARBA00022857"/>
    </source>
</evidence>
<name>A0AAD6SHW0_9AGAR</name>
<dbReference type="AlphaFoldDB" id="A0AAD6SHW0"/>
<comment type="caution">
    <text evidence="4">The sequence shown here is derived from an EMBL/GenBank/DDBJ whole genome shotgun (WGS) entry which is preliminary data.</text>
</comment>
<keyword evidence="1" id="KW-0521">NADP</keyword>
<reference evidence="4" key="1">
    <citation type="submission" date="2023-03" db="EMBL/GenBank/DDBJ databases">
        <title>Massive genome expansion in bonnet fungi (Mycena s.s.) driven by repeated elements and novel gene families across ecological guilds.</title>
        <authorList>
            <consortium name="Lawrence Berkeley National Laboratory"/>
            <person name="Harder C.B."/>
            <person name="Miyauchi S."/>
            <person name="Viragh M."/>
            <person name="Kuo A."/>
            <person name="Thoen E."/>
            <person name="Andreopoulos B."/>
            <person name="Lu D."/>
            <person name="Skrede I."/>
            <person name="Drula E."/>
            <person name="Henrissat B."/>
            <person name="Morin E."/>
            <person name="Kohler A."/>
            <person name="Barry K."/>
            <person name="LaButti K."/>
            <person name="Morin E."/>
            <person name="Salamov A."/>
            <person name="Lipzen A."/>
            <person name="Mereny Z."/>
            <person name="Hegedus B."/>
            <person name="Baldrian P."/>
            <person name="Stursova M."/>
            <person name="Weitz H."/>
            <person name="Taylor A."/>
            <person name="Grigoriev I.V."/>
            <person name="Nagy L.G."/>
            <person name="Martin F."/>
            <person name="Kauserud H."/>
        </authorList>
    </citation>
    <scope>NUCLEOTIDE SEQUENCE</scope>
    <source>
        <strain evidence="4">CBHHK200</strain>
    </source>
</reference>
<dbReference type="Pfam" id="PF00248">
    <property type="entry name" value="Aldo_ket_red"/>
    <property type="match status" value="1"/>
</dbReference>
<organism evidence="4 5">
    <name type="scientific">Mycena alexandri</name>
    <dbReference type="NCBI Taxonomy" id="1745969"/>
    <lineage>
        <taxon>Eukaryota</taxon>
        <taxon>Fungi</taxon>
        <taxon>Dikarya</taxon>
        <taxon>Basidiomycota</taxon>
        <taxon>Agaricomycotina</taxon>
        <taxon>Agaricomycetes</taxon>
        <taxon>Agaricomycetidae</taxon>
        <taxon>Agaricales</taxon>
        <taxon>Marasmiineae</taxon>
        <taxon>Mycenaceae</taxon>
        <taxon>Mycena</taxon>
    </lineage>
</organism>
<comment type="similarity">
    <text evidence="2">Belongs to the aldo/keto reductase family. Aldo/keto reductase 2 subfamily.</text>
</comment>
<dbReference type="Proteomes" id="UP001218188">
    <property type="component" value="Unassembled WGS sequence"/>
</dbReference>
<evidence type="ECO:0000259" key="3">
    <source>
        <dbReference type="Pfam" id="PF00248"/>
    </source>
</evidence>
<dbReference type="SUPFAM" id="SSF51430">
    <property type="entry name" value="NAD(P)-linked oxidoreductase"/>
    <property type="match status" value="1"/>
</dbReference>
<keyword evidence="5" id="KW-1185">Reference proteome</keyword>
<dbReference type="InterPro" id="IPR023210">
    <property type="entry name" value="NADP_OxRdtase_dom"/>
</dbReference>
<evidence type="ECO:0000313" key="5">
    <source>
        <dbReference type="Proteomes" id="UP001218188"/>
    </source>
</evidence>
<protein>
    <submittedName>
        <fullName evidence="4">Aryl-alcohol dehydrogenase</fullName>
    </submittedName>
</protein>
<sequence>MSPTTTTKLGRYRQLAPRAAIHVSPLALGALSFGDKHVGMGVPAMDKESAFKLLDAFFDAGGNHIDTANSYQDGNSERVIGEWAEARGCRDQLVVATKYTFPLDGADDTIKRKELILGNNVKSMRLSLEASLLKLRTTYIDIFYVHFWDLHTSVEEIMDGLHNFVVAGRVLYLGISDSPAWFVVKANEYAKANGKTPFVIFQGAYSVLQRDLEREIIPMCKHEGIALALFRVVGGGRIRSDAEEERRRVTGEKGRAIQYKAGGVIAHGPWERTESEKTMCTALEVVAEQVGAKHIAAVAIAYALHKAPFVYPIVGGRNVEQLMANIEALDITLTEEQMAYIDAILPFEPGFPNNFIGEYGGYPAILARYSSFDSQPLLRPVVPASK</sequence>
<evidence type="ECO:0000313" key="4">
    <source>
        <dbReference type="EMBL" id="KAJ7028306.1"/>
    </source>
</evidence>